<dbReference type="AlphaFoldDB" id="A0A6L2MSN4"/>
<dbReference type="PROSITE" id="PS50294">
    <property type="entry name" value="WD_REPEATS_REGION"/>
    <property type="match status" value="1"/>
</dbReference>
<dbReference type="Gene3D" id="2.130.10.10">
    <property type="entry name" value="YVTN repeat-like/Quinoprotein amine dehydrogenase"/>
    <property type="match status" value="1"/>
</dbReference>
<evidence type="ECO:0000256" key="1">
    <source>
        <dbReference type="PROSITE-ProRule" id="PRU00221"/>
    </source>
</evidence>
<dbReference type="EMBL" id="BKCJ010007261">
    <property type="protein sequence ID" value="GEU76347.1"/>
    <property type="molecule type" value="Genomic_DNA"/>
</dbReference>
<dbReference type="SUPFAM" id="SSF50978">
    <property type="entry name" value="WD40 repeat-like"/>
    <property type="match status" value="1"/>
</dbReference>
<reference evidence="2" key="1">
    <citation type="journal article" date="2019" name="Sci. Rep.">
        <title>Draft genome of Tanacetum cinerariifolium, the natural source of mosquito coil.</title>
        <authorList>
            <person name="Yamashiro T."/>
            <person name="Shiraishi A."/>
            <person name="Satake H."/>
            <person name="Nakayama K."/>
        </authorList>
    </citation>
    <scope>NUCLEOTIDE SEQUENCE</scope>
</reference>
<dbReference type="PANTHER" id="PTHR47198:SF1">
    <property type="entry name" value="WD REPEAT-CONTAINING PROTEIN 91-LIKE ISOFORM X1"/>
    <property type="match status" value="1"/>
</dbReference>
<dbReference type="InterPro" id="IPR001680">
    <property type="entry name" value="WD40_rpt"/>
</dbReference>
<dbReference type="InterPro" id="IPR015943">
    <property type="entry name" value="WD40/YVTN_repeat-like_dom_sf"/>
</dbReference>
<organism evidence="2">
    <name type="scientific">Tanacetum cinerariifolium</name>
    <name type="common">Dalmatian daisy</name>
    <name type="synonym">Chrysanthemum cinerariifolium</name>
    <dbReference type="NCBI Taxonomy" id="118510"/>
    <lineage>
        <taxon>Eukaryota</taxon>
        <taxon>Viridiplantae</taxon>
        <taxon>Streptophyta</taxon>
        <taxon>Embryophyta</taxon>
        <taxon>Tracheophyta</taxon>
        <taxon>Spermatophyta</taxon>
        <taxon>Magnoliopsida</taxon>
        <taxon>eudicotyledons</taxon>
        <taxon>Gunneridae</taxon>
        <taxon>Pentapetalae</taxon>
        <taxon>asterids</taxon>
        <taxon>campanulids</taxon>
        <taxon>Asterales</taxon>
        <taxon>Asteraceae</taxon>
        <taxon>Asteroideae</taxon>
        <taxon>Anthemideae</taxon>
        <taxon>Anthemidinae</taxon>
        <taxon>Tanacetum</taxon>
    </lineage>
</organism>
<proteinExistence type="predicted"/>
<feature type="repeat" description="WD" evidence="1">
    <location>
        <begin position="47"/>
        <end position="88"/>
    </location>
</feature>
<sequence>MSEDSNDIDSDSYLLDDNSGMAFPNFLKKMHTHDPQETGLRPSFGEVLGHASPISCRRFFKSEDNIISASVDVTVRIWTYDSSTLASRNAAIYYGVEIVSLE</sequence>
<gene>
    <name evidence="2" type="ORF">Tci_048325</name>
</gene>
<comment type="caution">
    <text evidence="2">The sequence shown here is derived from an EMBL/GenBank/DDBJ whole genome shotgun (WGS) entry which is preliminary data.</text>
</comment>
<dbReference type="PROSITE" id="PS50082">
    <property type="entry name" value="WD_REPEATS_2"/>
    <property type="match status" value="1"/>
</dbReference>
<name>A0A6L2MSN4_TANCI</name>
<keyword evidence="1" id="KW-0853">WD repeat</keyword>
<dbReference type="InterPro" id="IPR036322">
    <property type="entry name" value="WD40_repeat_dom_sf"/>
</dbReference>
<dbReference type="PANTHER" id="PTHR47198">
    <property type="entry name" value="OS05G0299300 PROTEIN"/>
    <property type="match status" value="1"/>
</dbReference>
<protein>
    <submittedName>
        <fullName evidence="2">WD repeat-containing protein 91 homolog</fullName>
    </submittedName>
</protein>
<accession>A0A6L2MSN4</accession>
<evidence type="ECO:0000313" key="2">
    <source>
        <dbReference type="EMBL" id="GEU76347.1"/>
    </source>
</evidence>